<evidence type="ECO:0000313" key="1">
    <source>
        <dbReference type="EMBL" id="KON95549.1"/>
    </source>
</evidence>
<dbReference type="PATRIC" id="fig|47500.8.peg.736"/>
<reference evidence="2 4" key="2">
    <citation type="submission" date="2016-10" db="EMBL/GenBank/DDBJ databases">
        <authorList>
            <person name="de Groot N.N."/>
        </authorList>
    </citation>
    <scope>NUCLEOTIDE SEQUENCE [LARGE SCALE GENOMIC DNA]</scope>
    <source>
        <strain evidence="2 4">DSM 2895</strain>
    </source>
</reference>
<dbReference type="Proteomes" id="UP000182836">
    <property type="component" value="Unassembled WGS sequence"/>
</dbReference>
<dbReference type="OrthoDB" id="9804920at2"/>
<dbReference type="Proteomes" id="UP000037269">
    <property type="component" value="Unassembled WGS sequence"/>
</dbReference>
<dbReference type="Pfam" id="PF01244">
    <property type="entry name" value="Peptidase_M19"/>
    <property type="match status" value="1"/>
</dbReference>
<reference evidence="1 3" key="1">
    <citation type="submission" date="2015-07" db="EMBL/GenBank/DDBJ databases">
        <title>Fjat-14205 dsm 2895.</title>
        <authorList>
            <person name="Liu B."/>
            <person name="Wang J."/>
            <person name="Zhu Y."/>
            <person name="Liu G."/>
            <person name="Chen Q."/>
            <person name="Chen Z."/>
            <person name="Lan J."/>
            <person name="Che J."/>
            <person name="Ge C."/>
            <person name="Shi H."/>
            <person name="Pan Z."/>
            <person name="Liu X."/>
        </authorList>
    </citation>
    <scope>NUCLEOTIDE SEQUENCE [LARGE SCALE GENOMIC DNA]</scope>
    <source>
        <strain evidence="1 3">DSM 2895</strain>
    </source>
</reference>
<dbReference type="GeneID" id="42305288"/>
<dbReference type="PANTHER" id="PTHR10443">
    <property type="entry name" value="MICROSOMAL DIPEPTIDASE"/>
    <property type="match status" value="1"/>
</dbReference>
<protein>
    <submittedName>
        <fullName evidence="1">Diguanylate cyclase</fullName>
    </submittedName>
    <submittedName>
        <fullName evidence="2">Membrane dipeptidase</fullName>
    </submittedName>
</protein>
<dbReference type="InterPro" id="IPR032466">
    <property type="entry name" value="Metal_Hydrolase"/>
</dbReference>
<organism evidence="1 3">
    <name type="scientific">Aneurinibacillus migulanus</name>
    <name type="common">Bacillus migulanus</name>
    <dbReference type="NCBI Taxonomy" id="47500"/>
    <lineage>
        <taxon>Bacteria</taxon>
        <taxon>Bacillati</taxon>
        <taxon>Bacillota</taxon>
        <taxon>Bacilli</taxon>
        <taxon>Bacillales</taxon>
        <taxon>Paenibacillaceae</taxon>
        <taxon>Aneurinibacillus group</taxon>
        <taxon>Aneurinibacillus</taxon>
    </lineage>
</organism>
<dbReference type="EMBL" id="LGUG01000004">
    <property type="protein sequence ID" value="KON95549.1"/>
    <property type="molecule type" value="Genomic_DNA"/>
</dbReference>
<proteinExistence type="predicted"/>
<accession>A0A0D1XKN7</accession>
<evidence type="ECO:0000313" key="4">
    <source>
        <dbReference type="Proteomes" id="UP000182836"/>
    </source>
</evidence>
<evidence type="ECO:0000313" key="3">
    <source>
        <dbReference type="Proteomes" id="UP000037269"/>
    </source>
</evidence>
<dbReference type="EMBL" id="FNED01000011">
    <property type="protein sequence ID" value="SDJ08179.1"/>
    <property type="molecule type" value="Genomic_DNA"/>
</dbReference>
<dbReference type="Gene3D" id="3.20.20.140">
    <property type="entry name" value="Metal-dependent hydrolases"/>
    <property type="match status" value="1"/>
</dbReference>
<dbReference type="GO" id="GO:0070573">
    <property type="term" value="F:metallodipeptidase activity"/>
    <property type="evidence" value="ECO:0007669"/>
    <property type="project" value="InterPro"/>
</dbReference>
<sequence>MNLKKYDGYTSFDYLKPHEDYRVFELAKAIGRVPEYIMNLTPEQSEAADEILEKYLIISLRDHGFITPHSQEHMLDYCRQMHTFFQYEGLAKAGIDAIFENFMDGIAILTSRFGLKWDDIILNLGMRLCDIAHQQTVFIASSVSDIEAAKRDGRVALIPSLEAAGILENEIDRVDVLYGFGIRCMGITYNEANTLGSGLVEARDSGLTSFGQRVIRRMNKVGMAIDISHCGDETSMDVIKYSEKPVLLTHAGARELWNTPRMKPDKVLKACAEAGGIIGICAAPNTTLTRNQPEHCIEAVMEHLEYIINLVGIEHVGLGPDTFYGDHVALQHAFDDTLAISASHDGETFEESPYVAGLENPTEAIRNMVRWMVKHGYKEEDISKITGGNVLRVLGEIWAK</sequence>
<dbReference type="SUPFAM" id="SSF51556">
    <property type="entry name" value="Metallo-dependent hydrolases"/>
    <property type="match status" value="1"/>
</dbReference>
<dbReference type="AlphaFoldDB" id="A0A0D1XKN7"/>
<dbReference type="PROSITE" id="PS51365">
    <property type="entry name" value="RENAL_DIPEPTIDASE_2"/>
    <property type="match status" value="1"/>
</dbReference>
<keyword evidence="3" id="KW-1185">Reference proteome</keyword>
<dbReference type="GO" id="GO:0006508">
    <property type="term" value="P:proteolysis"/>
    <property type="evidence" value="ECO:0007669"/>
    <property type="project" value="InterPro"/>
</dbReference>
<dbReference type="RefSeq" id="WP_043066636.1">
    <property type="nucleotide sequence ID" value="NZ_BJOA01000206.1"/>
</dbReference>
<dbReference type="STRING" id="47500.AF333_08760"/>
<name>A0A0D1XKN7_ANEMI</name>
<dbReference type="InterPro" id="IPR008257">
    <property type="entry name" value="Pept_M19"/>
</dbReference>
<gene>
    <name evidence="1" type="ORF">AF333_08760</name>
    <name evidence="2" type="ORF">SAMN04487909_111137</name>
</gene>
<evidence type="ECO:0000313" key="2">
    <source>
        <dbReference type="EMBL" id="SDJ08179.1"/>
    </source>
</evidence>
<dbReference type="PANTHER" id="PTHR10443:SF12">
    <property type="entry name" value="DIPEPTIDASE"/>
    <property type="match status" value="1"/>
</dbReference>